<dbReference type="PANTHER" id="PTHR43046:SF16">
    <property type="entry name" value="ADP-RIBOSE PYROPHOSPHATASE YJHB-RELATED"/>
    <property type="match status" value="1"/>
</dbReference>
<keyword evidence="2" id="KW-0378">Hydrolase</keyword>
<dbReference type="RefSeq" id="WP_172235485.1">
    <property type="nucleotide sequence ID" value="NZ_JABFDP010000002.1"/>
</dbReference>
<organism evidence="4 5">
    <name type="scientific">Bradyrhizobium denitrificans</name>
    <dbReference type="NCBI Taxonomy" id="2734912"/>
    <lineage>
        <taxon>Bacteria</taxon>
        <taxon>Pseudomonadati</taxon>
        <taxon>Pseudomonadota</taxon>
        <taxon>Alphaproteobacteria</taxon>
        <taxon>Hyphomicrobiales</taxon>
        <taxon>Nitrobacteraceae</taxon>
        <taxon>Bradyrhizobium</taxon>
    </lineage>
</organism>
<dbReference type="PANTHER" id="PTHR43046">
    <property type="entry name" value="GDP-MANNOSE MANNOSYL HYDROLASE"/>
    <property type="match status" value="1"/>
</dbReference>
<dbReference type="Proteomes" id="UP001314635">
    <property type="component" value="Unassembled WGS sequence"/>
</dbReference>
<comment type="caution">
    <text evidence="4">The sequence shown here is derived from an EMBL/GenBank/DDBJ whole genome shotgun (WGS) entry which is preliminary data.</text>
</comment>
<evidence type="ECO:0000256" key="1">
    <source>
        <dbReference type="ARBA" id="ARBA00001946"/>
    </source>
</evidence>
<evidence type="ECO:0000259" key="3">
    <source>
        <dbReference type="PROSITE" id="PS51462"/>
    </source>
</evidence>
<evidence type="ECO:0000313" key="5">
    <source>
        <dbReference type="Proteomes" id="UP001314635"/>
    </source>
</evidence>
<dbReference type="InterPro" id="IPR015797">
    <property type="entry name" value="NUDIX_hydrolase-like_dom_sf"/>
</dbReference>
<dbReference type="PROSITE" id="PS51462">
    <property type="entry name" value="NUDIX"/>
    <property type="match status" value="1"/>
</dbReference>
<proteinExistence type="predicted"/>
<feature type="domain" description="Nudix hydrolase" evidence="3">
    <location>
        <begin position="29"/>
        <end position="154"/>
    </location>
</feature>
<dbReference type="Gene3D" id="3.90.79.10">
    <property type="entry name" value="Nucleoside Triphosphate Pyrophosphohydrolase"/>
    <property type="match status" value="1"/>
</dbReference>
<sequence>MTTHLSRLRIRFEPLLRRGFHLYWRFARGMTLGVRGVVLDADNRVFLVRHGYVAGWHLPGGGVEVGETFLEALTRELFEEGRIQLSAEPELHGVFLNSHVSPRDHVAVFVIKRFTQDRPPTPNSEIVETGFFARDALPEGTTLGTLSRLREVLDGVKVIPTWRPEQPAQAGSL</sequence>
<name>A0ABS5G3A9_9BRAD</name>
<dbReference type="CDD" id="cd04680">
    <property type="entry name" value="NUDIX_Hydrolase"/>
    <property type="match status" value="1"/>
</dbReference>
<dbReference type="EMBL" id="JAFCLK010000006">
    <property type="protein sequence ID" value="MBR1135728.1"/>
    <property type="molecule type" value="Genomic_DNA"/>
</dbReference>
<gene>
    <name evidence="4" type="ORF">JQ619_08120</name>
</gene>
<protein>
    <submittedName>
        <fullName evidence="4">NUDIX domain-containing protein</fullName>
    </submittedName>
</protein>
<keyword evidence="5" id="KW-1185">Reference proteome</keyword>
<dbReference type="SUPFAM" id="SSF55811">
    <property type="entry name" value="Nudix"/>
    <property type="match status" value="1"/>
</dbReference>
<comment type="cofactor">
    <cofactor evidence="1">
        <name>Mg(2+)</name>
        <dbReference type="ChEBI" id="CHEBI:18420"/>
    </cofactor>
</comment>
<dbReference type="Pfam" id="PF00293">
    <property type="entry name" value="NUDIX"/>
    <property type="match status" value="1"/>
</dbReference>
<dbReference type="InterPro" id="IPR000086">
    <property type="entry name" value="NUDIX_hydrolase_dom"/>
</dbReference>
<evidence type="ECO:0000313" key="4">
    <source>
        <dbReference type="EMBL" id="MBR1135728.1"/>
    </source>
</evidence>
<reference evidence="5" key="1">
    <citation type="journal article" date="2021" name="ISME J.">
        <title>Evolutionary origin and ecological implication of a unique nif island in free-living Bradyrhizobium lineages.</title>
        <authorList>
            <person name="Tao J."/>
        </authorList>
    </citation>
    <scope>NUCLEOTIDE SEQUENCE [LARGE SCALE GENOMIC DNA]</scope>
    <source>
        <strain evidence="5">SZCCT0094</strain>
    </source>
</reference>
<accession>A0ABS5G3A9</accession>
<evidence type="ECO:0000256" key="2">
    <source>
        <dbReference type="ARBA" id="ARBA00022801"/>
    </source>
</evidence>